<evidence type="ECO:0000256" key="5">
    <source>
        <dbReference type="ARBA" id="ARBA00022741"/>
    </source>
</evidence>
<feature type="compositionally biased region" description="Polar residues" evidence="10">
    <location>
        <begin position="456"/>
        <end position="467"/>
    </location>
</feature>
<dbReference type="PROSITE" id="PS50011">
    <property type="entry name" value="PROTEIN_KINASE_DOM"/>
    <property type="match status" value="1"/>
</dbReference>
<feature type="binding site" evidence="9">
    <location>
        <position position="49"/>
    </location>
    <ligand>
        <name>ATP</name>
        <dbReference type="ChEBI" id="CHEBI:30616"/>
    </ligand>
</feature>
<dbReference type="InterPro" id="IPR048941">
    <property type="entry name" value="ATG1-like_MIT2"/>
</dbReference>
<evidence type="ECO:0000313" key="12">
    <source>
        <dbReference type="Ensembl" id="ENSDCDP00010042547.1"/>
    </source>
</evidence>
<dbReference type="GO" id="GO:0048675">
    <property type="term" value="P:axon extension"/>
    <property type="evidence" value="ECO:0007669"/>
    <property type="project" value="TreeGrafter"/>
</dbReference>
<reference evidence="12" key="3">
    <citation type="submission" date="2025-09" db="UniProtKB">
        <authorList>
            <consortium name="Ensembl"/>
        </authorList>
    </citation>
    <scope>IDENTIFICATION</scope>
</reference>
<feature type="domain" description="Protein kinase" evidence="11">
    <location>
        <begin position="19"/>
        <end position="276"/>
    </location>
</feature>
<dbReference type="PANTHER" id="PTHR24348:SF18">
    <property type="entry name" value="SERINE_THREONINE-PROTEIN KINASE ULK2"/>
    <property type="match status" value="1"/>
</dbReference>
<dbReference type="GO" id="GO:0048671">
    <property type="term" value="P:negative regulation of collateral sprouting"/>
    <property type="evidence" value="ECO:0007669"/>
    <property type="project" value="TreeGrafter"/>
</dbReference>
<evidence type="ECO:0000256" key="7">
    <source>
        <dbReference type="ARBA" id="ARBA00022840"/>
    </source>
</evidence>
<keyword evidence="13" id="KW-1185">Reference proteome</keyword>
<keyword evidence="4" id="KW-0808">Transferase</keyword>
<evidence type="ECO:0000256" key="10">
    <source>
        <dbReference type="SAM" id="MobiDB-lite"/>
    </source>
</evidence>
<dbReference type="GO" id="GO:0010508">
    <property type="term" value="P:positive regulation of autophagy"/>
    <property type="evidence" value="ECO:0007669"/>
    <property type="project" value="TreeGrafter"/>
</dbReference>
<keyword evidence="8" id="KW-0072">Autophagy</keyword>
<organism evidence="12 13">
    <name type="scientific">Denticeps clupeoides</name>
    <name type="common">denticle herring</name>
    <dbReference type="NCBI Taxonomy" id="299321"/>
    <lineage>
        <taxon>Eukaryota</taxon>
        <taxon>Metazoa</taxon>
        <taxon>Chordata</taxon>
        <taxon>Craniata</taxon>
        <taxon>Vertebrata</taxon>
        <taxon>Euteleostomi</taxon>
        <taxon>Actinopterygii</taxon>
        <taxon>Neopterygii</taxon>
        <taxon>Teleostei</taxon>
        <taxon>Clupei</taxon>
        <taxon>Clupeiformes</taxon>
        <taxon>Denticipitoidei</taxon>
        <taxon>Denticipitidae</taxon>
        <taxon>Denticeps</taxon>
    </lineage>
</organism>
<dbReference type="SUPFAM" id="SSF56112">
    <property type="entry name" value="Protein kinase-like (PK-like)"/>
    <property type="match status" value="1"/>
</dbReference>
<dbReference type="SMART" id="SM00220">
    <property type="entry name" value="S_TKc"/>
    <property type="match status" value="1"/>
</dbReference>
<dbReference type="Gene3D" id="1.10.510.10">
    <property type="entry name" value="Transferase(Phosphotransferase) domain 1"/>
    <property type="match status" value="1"/>
</dbReference>
<dbReference type="InterPro" id="IPR011009">
    <property type="entry name" value="Kinase-like_dom_sf"/>
</dbReference>
<feature type="region of interest" description="Disordered" evidence="10">
    <location>
        <begin position="295"/>
        <end position="399"/>
    </location>
</feature>
<dbReference type="Pfam" id="PF21127">
    <property type="entry name" value="ATG1-like_MIT2"/>
    <property type="match status" value="1"/>
</dbReference>
<dbReference type="GO" id="GO:0004674">
    <property type="term" value="F:protein serine/threonine kinase activity"/>
    <property type="evidence" value="ECO:0007669"/>
    <property type="project" value="UniProtKB-KW"/>
</dbReference>
<dbReference type="EC" id="2.7.11.1" evidence="1"/>
<dbReference type="Pfam" id="PF12063">
    <property type="entry name" value="ATG1-like_MIT1"/>
    <property type="match status" value="1"/>
</dbReference>
<name>A0AAY4DAI7_9TELE</name>
<feature type="compositionally biased region" description="Polar residues" evidence="10">
    <location>
        <begin position="326"/>
        <end position="356"/>
    </location>
</feature>
<evidence type="ECO:0000313" key="13">
    <source>
        <dbReference type="Proteomes" id="UP000694580"/>
    </source>
</evidence>
<feature type="region of interest" description="Disordered" evidence="10">
    <location>
        <begin position="444"/>
        <end position="499"/>
    </location>
</feature>
<dbReference type="Ensembl" id="ENSDCDT00010052586.1">
    <property type="protein sequence ID" value="ENSDCDP00010042547.1"/>
    <property type="gene ID" value="ENSDCDG00010026220.1"/>
</dbReference>
<evidence type="ECO:0000256" key="6">
    <source>
        <dbReference type="ARBA" id="ARBA00022777"/>
    </source>
</evidence>
<protein>
    <recommendedName>
        <fullName evidence="1">non-specific serine/threonine protein kinase</fullName>
        <ecNumber evidence="1">2.7.11.1</ecNumber>
    </recommendedName>
</protein>
<dbReference type="FunFam" id="1.10.510.10:FF:000128">
    <property type="entry name" value="serine/threonine-protein kinase ULK2 isoform X2"/>
    <property type="match status" value="1"/>
</dbReference>
<evidence type="ECO:0000256" key="4">
    <source>
        <dbReference type="ARBA" id="ARBA00022679"/>
    </source>
</evidence>
<evidence type="ECO:0000259" key="11">
    <source>
        <dbReference type="PROSITE" id="PS50011"/>
    </source>
</evidence>
<dbReference type="InterPro" id="IPR008271">
    <property type="entry name" value="Ser/Thr_kinase_AS"/>
</dbReference>
<accession>A0AAY4DAI7</accession>
<evidence type="ECO:0000256" key="3">
    <source>
        <dbReference type="ARBA" id="ARBA00022553"/>
    </source>
</evidence>
<dbReference type="GO" id="GO:0042594">
    <property type="term" value="P:response to starvation"/>
    <property type="evidence" value="ECO:0007669"/>
    <property type="project" value="TreeGrafter"/>
</dbReference>
<evidence type="ECO:0000256" key="1">
    <source>
        <dbReference type="ARBA" id="ARBA00012513"/>
    </source>
</evidence>
<dbReference type="GO" id="GO:0005829">
    <property type="term" value="C:cytosol"/>
    <property type="evidence" value="ECO:0007669"/>
    <property type="project" value="TreeGrafter"/>
</dbReference>
<keyword evidence="7 9" id="KW-0067">ATP-binding</keyword>
<dbReference type="FunFam" id="3.30.200.20:FF:000149">
    <property type="entry name" value="serine/threonine-protein kinase unc-51 isoform X1"/>
    <property type="match status" value="1"/>
</dbReference>
<keyword evidence="5 9" id="KW-0547">Nucleotide-binding</keyword>
<reference evidence="12 13" key="1">
    <citation type="submission" date="2020-06" db="EMBL/GenBank/DDBJ databases">
        <authorList>
            <consortium name="Wellcome Sanger Institute Data Sharing"/>
        </authorList>
    </citation>
    <scope>NUCLEOTIDE SEQUENCE [LARGE SCALE GENOMIC DNA]</scope>
</reference>
<dbReference type="GO" id="GO:0000045">
    <property type="term" value="P:autophagosome assembly"/>
    <property type="evidence" value="ECO:0007669"/>
    <property type="project" value="TreeGrafter"/>
</dbReference>
<dbReference type="GO" id="GO:0005524">
    <property type="term" value="F:ATP binding"/>
    <property type="evidence" value="ECO:0007669"/>
    <property type="project" value="UniProtKB-UniRule"/>
</dbReference>
<dbReference type="Proteomes" id="UP000694580">
    <property type="component" value="Chromosome 13"/>
</dbReference>
<gene>
    <name evidence="12" type="primary">ULK2</name>
</gene>
<dbReference type="AlphaFoldDB" id="A0AAY4DAI7"/>
<dbReference type="GO" id="GO:0000422">
    <property type="term" value="P:autophagy of mitochondrion"/>
    <property type="evidence" value="ECO:0007669"/>
    <property type="project" value="TreeGrafter"/>
</dbReference>
<evidence type="ECO:0000256" key="8">
    <source>
        <dbReference type="ARBA" id="ARBA00023006"/>
    </source>
</evidence>
<sequence>FPEGRGGSIKMESVGDFEYNRKDLVGHGAFAVVFKGRHKKKTDWEVAIKSINKKNLTKSQILLGKEIKILKELQHENIVALYDVQVIFRGKYCNGGDLADYLQAKGTLREDTLRVFLQQIAAAMRVLNSKGVIHRDLKPQNILLSHVGRKKSGINGIRIKIADFGFARYLQSNMMAATLCGSPMYMAPEVIMSQNYDAKADLWSIGTVIYQCLVGKPPFQANSPQDLRMFYEKNKTLVPNIPRETSPHLADLLTGLLQRNQKDRMDFDSFFSHPFLDSSSAIKKCEYSTLISAVLSGSPRPPQPNSGQMPMVSPRAETTPIPVPTQVRNYQRIKQNLSSSPTTALSGTVRRSNTSPMGFPKAGSGSPSSADVGQTLGRRLSTGSSRPYSPSPLGENSRRTSWDVWDRNVYLVLPSSGSPVPPSQLLGARLQSAPLLADAYQNKQKLHKQLSDPVHPTNSAFPSSHSPQLGRPGSLGTSPTKHLGSSPRSTDWLQKSPLPTIIGSPTKTTAPFKIPKTQASCNLMALASQQGMAVSPTPSKTLIDARDICAHHCSSHMAAQQSAPEASRTTFGRWVSPKLSPLFVLPLSVISFFGLDLAVLLSVPVLLCNPNPRLSECVLCGPRRSAPVRFEPTVLCPQREHTDTLMHLRTMLSFTDCVLEIAAIRAGGADLGASAASLYPPQESVVVDQISQLSKEWGQVEQLVLYMKAAQILASSLHLAKAQIKSAKLNPSTAVKQVVKSLNERYKSCISLCRRLTDKLNHFFSDKQRFVDEINSVTAEKLIYNHAVEMVQSAALDEMFQQTEDIAYRYSKAAMLLEGLSKILQDPADVENVTKYKATVDRRISALCYCTVTLYE</sequence>
<dbReference type="InterPro" id="IPR017441">
    <property type="entry name" value="Protein_kinase_ATP_BS"/>
</dbReference>
<dbReference type="PROSITE" id="PS00107">
    <property type="entry name" value="PROTEIN_KINASE_ATP"/>
    <property type="match status" value="1"/>
</dbReference>
<dbReference type="GO" id="GO:0005776">
    <property type="term" value="C:autophagosome"/>
    <property type="evidence" value="ECO:0007669"/>
    <property type="project" value="TreeGrafter"/>
</dbReference>
<dbReference type="PROSITE" id="PS00108">
    <property type="entry name" value="PROTEIN_KINASE_ST"/>
    <property type="match status" value="1"/>
</dbReference>
<dbReference type="GO" id="GO:0034045">
    <property type="term" value="C:phagophore assembly site membrane"/>
    <property type="evidence" value="ECO:0007669"/>
    <property type="project" value="TreeGrafter"/>
</dbReference>
<dbReference type="InterPro" id="IPR022708">
    <property type="entry name" value="Atg1-like_tMIT"/>
</dbReference>
<evidence type="ECO:0000256" key="9">
    <source>
        <dbReference type="PROSITE-ProRule" id="PRU10141"/>
    </source>
</evidence>
<dbReference type="GO" id="GO:0034727">
    <property type="term" value="P:piecemeal microautophagy of the nucleus"/>
    <property type="evidence" value="ECO:0007669"/>
    <property type="project" value="TreeGrafter"/>
</dbReference>
<dbReference type="Pfam" id="PF00069">
    <property type="entry name" value="Pkinase"/>
    <property type="match status" value="1"/>
</dbReference>
<keyword evidence="3" id="KW-0597">Phosphoprotein</keyword>
<dbReference type="Gene3D" id="3.30.200.20">
    <property type="entry name" value="Phosphorylase Kinase, domain 1"/>
    <property type="match status" value="1"/>
</dbReference>
<keyword evidence="2" id="KW-0723">Serine/threonine-protein kinase</keyword>
<dbReference type="GeneTree" id="ENSGT00940000157588"/>
<dbReference type="PANTHER" id="PTHR24348">
    <property type="entry name" value="SERINE/THREONINE-PROTEIN KINASE UNC-51-RELATED"/>
    <property type="match status" value="1"/>
</dbReference>
<dbReference type="InterPro" id="IPR000719">
    <property type="entry name" value="Prot_kinase_dom"/>
</dbReference>
<keyword evidence="6" id="KW-0418">Kinase</keyword>
<reference evidence="12" key="2">
    <citation type="submission" date="2025-08" db="UniProtKB">
        <authorList>
            <consortium name="Ensembl"/>
        </authorList>
    </citation>
    <scope>IDENTIFICATION</scope>
</reference>
<evidence type="ECO:0000256" key="2">
    <source>
        <dbReference type="ARBA" id="ARBA00022527"/>
    </source>
</evidence>
<dbReference type="InterPro" id="IPR045269">
    <property type="entry name" value="Atg1-like"/>
</dbReference>
<dbReference type="GO" id="GO:0061709">
    <property type="term" value="P:reticulophagy"/>
    <property type="evidence" value="ECO:0007669"/>
    <property type="project" value="TreeGrafter"/>
</dbReference>
<proteinExistence type="predicted"/>